<comment type="caution">
    <text evidence="8">The sequence shown here is derived from an EMBL/GenBank/DDBJ whole genome shotgun (WGS) entry which is preliminary data.</text>
</comment>
<evidence type="ECO:0000256" key="4">
    <source>
        <dbReference type="ARBA" id="ARBA00022898"/>
    </source>
</evidence>
<dbReference type="InterPro" id="IPR002129">
    <property type="entry name" value="PyrdxlP-dep_de-COase"/>
</dbReference>
<dbReference type="GO" id="GO:0030170">
    <property type="term" value="F:pyridoxal phosphate binding"/>
    <property type="evidence" value="ECO:0007669"/>
    <property type="project" value="InterPro"/>
</dbReference>
<evidence type="ECO:0000313" key="8">
    <source>
        <dbReference type="EMBL" id="KAJ4951357.1"/>
    </source>
</evidence>
<evidence type="ECO:0000256" key="1">
    <source>
        <dbReference type="ARBA" id="ARBA00001933"/>
    </source>
</evidence>
<keyword evidence="5" id="KW-0456">Lyase</keyword>
<dbReference type="InterPro" id="IPR000270">
    <property type="entry name" value="PB1_dom"/>
</dbReference>
<dbReference type="PRINTS" id="PR00800">
    <property type="entry name" value="YHDCRBOXLASE"/>
</dbReference>
<evidence type="ECO:0000256" key="2">
    <source>
        <dbReference type="ARBA" id="ARBA00009533"/>
    </source>
</evidence>
<dbReference type="Gene3D" id="3.90.1150.10">
    <property type="entry name" value="Aspartate Aminotransferase, domain 1"/>
    <property type="match status" value="1"/>
</dbReference>
<dbReference type="GO" id="GO:0005737">
    <property type="term" value="C:cytoplasm"/>
    <property type="evidence" value="ECO:0007669"/>
    <property type="project" value="TreeGrafter"/>
</dbReference>
<dbReference type="Gene3D" id="3.40.640.10">
    <property type="entry name" value="Type I PLP-dependent aspartate aminotransferase-like (Major domain)"/>
    <property type="match status" value="1"/>
</dbReference>
<keyword evidence="4 6" id="KW-0663">Pyridoxal phosphate</keyword>
<evidence type="ECO:0000259" key="7">
    <source>
        <dbReference type="SMART" id="SM00666"/>
    </source>
</evidence>
<evidence type="ECO:0000256" key="6">
    <source>
        <dbReference type="PIRSR" id="PIRSR602129-50"/>
    </source>
</evidence>
<name>A0A9Q0GSS6_9MAGN</name>
<sequence>MGTLPVEIFNPLDLESFIKESHMVLDLIANYYKDVEKYPVQSKVDPGFLWKHSPTVAPYLSEPLEEILDDVHNIIIPGLTHWQSPNFFAYFQANASTAGFLGEMLCTGLNVVGFNWITSPAATELERIVMDWMGKLLKLPHSFLFSGKGGGVLHGSSCESIVCTLAAARDKALKEMGGHMNITKLVVYGSDQTHSCLQKAAKLVGIPPSNFRPIITSSSTGFSLSAHDVRVAMEEDMASGLVPLFLCGTVGTTGSGAVDQLDGLGCVAKEFGVWFHIDAAYAGSACICPEFRHYLDGVELADSISMNPHKWFLSNMDCCCLWVRNPKLLVDSLSSDPEYLRNKFSDQSNDHEVVNYKDWQIALSRRFRAIKLWVVLRRYGEANLMSHIRSDVKLAKHFESQVMADGRFEVVVPRRFAVVCFRLKPINGGNVCEMNRNLLEAINSSGRAYMSHTILGGIFIIRCAIGTTLTEERHVDGAWKLIQEKAADLSKKCLITPNNQILSCGPRATISASTPNWQDGTAWICGGNLRQEWTLIQPVQWMVADEVDIEHQDGTAEVAHKKSIRMKQRTQNLSGFSGLLFLIAKRRFLGQAPSSYTTADVQLWRPYLPRPHNKFLSYLGGETRVVVIDCHTTLAYLFAHLSRSLHRGCSFTLKYQLPNGDPDTLISVTTNEDLDNMIKEYGRTTSLKSPGNVYRSTICQEHESHERSVLEEHVHQMLHD</sequence>
<dbReference type="InterPro" id="IPR015421">
    <property type="entry name" value="PyrdxlP-dep_Trfase_major"/>
</dbReference>
<keyword evidence="3" id="KW-0210">Decarboxylase</keyword>
<dbReference type="InterPro" id="IPR015422">
    <property type="entry name" value="PyrdxlP-dep_Trfase_small"/>
</dbReference>
<dbReference type="PROSITE" id="PS00392">
    <property type="entry name" value="DDC_GAD_HDC_YDC"/>
    <property type="match status" value="1"/>
</dbReference>
<dbReference type="InterPro" id="IPR010977">
    <property type="entry name" value="Aromatic_deC"/>
</dbReference>
<dbReference type="InterPro" id="IPR021115">
    <property type="entry name" value="Pyridoxal-P_BS"/>
</dbReference>
<keyword evidence="9" id="KW-1185">Reference proteome</keyword>
<dbReference type="Gene3D" id="3.10.20.90">
    <property type="entry name" value="Phosphatidylinositol 3-kinase Catalytic Subunit, Chain A, domain 1"/>
    <property type="match status" value="1"/>
</dbReference>
<dbReference type="OrthoDB" id="639767at2759"/>
<dbReference type="CDD" id="cd06450">
    <property type="entry name" value="DOPA_deC_like"/>
    <property type="match status" value="1"/>
</dbReference>
<evidence type="ECO:0000256" key="5">
    <source>
        <dbReference type="ARBA" id="ARBA00023239"/>
    </source>
</evidence>
<gene>
    <name evidence="8" type="ORF">NE237_028189</name>
</gene>
<dbReference type="Proteomes" id="UP001141806">
    <property type="component" value="Unassembled WGS sequence"/>
</dbReference>
<comment type="similarity">
    <text evidence="2">Belongs to the group II decarboxylase family.</text>
</comment>
<dbReference type="PANTHER" id="PTHR11999:SF169">
    <property type="entry name" value="TYROSINE DECARBOXYLASE 1-LIKE"/>
    <property type="match status" value="1"/>
</dbReference>
<dbReference type="PANTHER" id="PTHR11999">
    <property type="entry name" value="GROUP II PYRIDOXAL-5-PHOSPHATE DECARBOXYLASE"/>
    <property type="match status" value="1"/>
</dbReference>
<dbReference type="AlphaFoldDB" id="A0A9Q0GSS6"/>
<dbReference type="Pfam" id="PF00282">
    <property type="entry name" value="Pyridoxal_deC"/>
    <property type="match status" value="1"/>
</dbReference>
<dbReference type="GO" id="GO:0006520">
    <property type="term" value="P:amino acid metabolic process"/>
    <property type="evidence" value="ECO:0007669"/>
    <property type="project" value="InterPro"/>
</dbReference>
<dbReference type="SMART" id="SM00666">
    <property type="entry name" value="PB1"/>
    <property type="match status" value="1"/>
</dbReference>
<dbReference type="SUPFAM" id="SSF54277">
    <property type="entry name" value="CAD &amp; PB1 domains"/>
    <property type="match status" value="1"/>
</dbReference>
<dbReference type="GO" id="GO:0016831">
    <property type="term" value="F:carboxy-lyase activity"/>
    <property type="evidence" value="ECO:0007669"/>
    <property type="project" value="UniProtKB-KW"/>
</dbReference>
<accession>A0A9Q0GSS6</accession>
<dbReference type="InterPro" id="IPR015424">
    <property type="entry name" value="PyrdxlP-dep_Trfase"/>
</dbReference>
<dbReference type="SUPFAM" id="SSF53383">
    <property type="entry name" value="PLP-dependent transferases"/>
    <property type="match status" value="1"/>
</dbReference>
<evidence type="ECO:0000313" key="9">
    <source>
        <dbReference type="Proteomes" id="UP001141806"/>
    </source>
</evidence>
<protein>
    <recommendedName>
        <fullName evidence="7">PB1 domain-containing protein</fullName>
    </recommendedName>
</protein>
<comment type="cofactor">
    <cofactor evidence="1 6">
        <name>pyridoxal 5'-phosphate</name>
        <dbReference type="ChEBI" id="CHEBI:597326"/>
    </cofactor>
</comment>
<feature type="modified residue" description="N6-(pyridoxal phosphate)lysine" evidence="6">
    <location>
        <position position="310"/>
    </location>
</feature>
<dbReference type="Gene3D" id="1.20.1340.10">
    <property type="entry name" value="dopa decarboxylase, N-terminal domain"/>
    <property type="match status" value="1"/>
</dbReference>
<reference evidence="8" key="1">
    <citation type="journal article" date="2023" name="Plant J.">
        <title>The genome of the king protea, Protea cynaroides.</title>
        <authorList>
            <person name="Chang J."/>
            <person name="Duong T.A."/>
            <person name="Schoeman C."/>
            <person name="Ma X."/>
            <person name="Roodt D."/>
            <person name="Barker N."/>
            <person name="Li Z."/>
            <person name="Van de Peer Y."/>
            <person name="Mizrachi E."/>
        </authorList>
    </citation>
    <scope>NUCLEOTIDE SEQUENCE</scope>
    <source>
        <tissue evidence="8">Young leaves</tissue>
    </source>
</reference>
<dbReference type="GO" id="GO:0019752">
    <property type="term" value="P:carboxylic acid metabolic process"/>
    <property type="evidence" value="ECO:0007669"/>
    <property type="project" value="InterPro"/>
</dbReference>
<organism evidence="8 9">
    <name type="scientific">Protea cynaroides</name>
    <dbReference type="NCBI Taxonomy" id="273540"/>
    <lineage>
        <taxon>Eukaryota</taxon>
        <taxon>Viridiplantae</taxon>
        <taxon>Streptophyta</taxon>
        <taxon>Embryophyta</taxon>
        <taxon>Tracheophyta</taxon>
        <taxon>Spermatophyta</taxon>
        <taxon>Magnoliopsida</taxon>
        <taxon>Proteales</taxon>
        <taxon>Proteaceae</taxon>
        <taxon>Protea</taxon>
    </lineage>
</organism>
<proteinExistence type="inferred from homology"/>
<dbReference type="Pfam" id="PF00564">
    <property type="entry name" value="PB1"/>
    <property type="match status" value="1"/>
</dbReference>
<dbReference type="FunFam" id="3.40.640.10:FF:000025">
    <property type="entry name" value="Histidine decarboxylase"/>
    <property type="match status" value="1"/>
</dbReference>
<dbReference type="EMBL" id="JAMYWD010000012">
    <property type="protein sequence ID" value="KAJ4951357.1"/>
    <property type="molecule type" value="Genomic_DNA"/>
</dbReference>
<evidence type="ECO:0000256" key="3">
    <source>
        <dbReference type="ARBA" id="ARBA00022793"/>
    </source>
</evidence>
<feature type="domain" description="PB1" evidence="7">
    <location>
        <begin position="611"/>
        <end position="701"/>
    </location>
</feature>